<feature type="transmembrane region" description="Helical" evidence="5">
    <location>
        <begin position="213"/>
        <end position="232"/>
    </location>
</feature>
<dbReference type="Pfam" id="PF04116">
    <property type="entry name" value="FA_hydroxylase"/>
    <property type="match status" value="1"/>
</dbReference>
<feature type="transmembrane region" description="Helical" evidence="5">
    <location>
        <begin position="85"/>
        <end position="103"/>
    </location>
</feature>
<name>A0A4V1CB24_9PSED</name>
<gene>
    <name evidence="7" type="ORF">EPZ47_20150</name>
</gene>
<dbReference type="GO" id="GO:0005506">
    <property type="term" value="F:iron ion binding"/>
    <property type="evidence" value="ECO:0007669"/>
    <property type="project" value="InterPro"/>
</dbReference>
<feature type="transmembrane region" description="Helical" evidence="5">
    <location>
        <begin position="131"/>
        <end position="152"/>
    </location>
</feature>
<feature type="transmembrane region" description="Helical" evidence="5">
    <location>
        <begin position="33"/>
        <end position="51"/>
    </location>
</feature>
<evidence type="ECO:0000313" key="7">
    <source>
        <dbReference type="EMBL" id="QBZ90914.1"/>
    </source>
</evidence>
<comment type="subcellular location">
    <subcellularLocation>
        <location evidence="1">Membrane</location>
    </subcellularLocation>
</comment>
<proteinExistence type="predicted"/>
<feature type="domain" description="Fatty acid hydroxylase" evidence="6">
    <location>
        <begin position="141"/>
        <end position="286"/>
    </location>
</feature>
<dbReference type="OrthoDB" id="9770329at2"/>
<keyword evidence="3 5" id="KW-1133">Transmembrane helix</keyword>
<dbReference type="InterPro" id="IPR006694">
    <property type="entry name" value="Fatty_acid_hydroxylase"/>
</dbReference>
<dbReference type="AlphaFoldDB" id="A0A4V1CB24"/>
<dbReference type="Proteomes" id="UP000296468">
    <property type="component" value="Chromosome"/>
</dbReference>
<evidence type="ECO:0000259" key="6">
    <source>
        <dbReference type="Pfam" id="PF04116"/>
    </source>
</evidence>
<dbReference type="GO" id="GO:0008610">
    <property type="term" value="P:lipid biosynthetic process"/>
    <property type="evidence" value="ECO:0007669"/>
    <property type="project" value="InterPro"/>
</dbReference>
<dbReference type="GO" id="GO:0016491">
    <property type="term" value="F:oxidoreductase activity"/>
    <property type="evidence" value="ECO:0007669"/>
    <property type="project" value="InterPro"/>
</dbReference>
<keyword evidence="4 5" id="KW-0472">Membrane</keyword>
<reference evidence="7 8" key="1">
    <citation type="journal article" date="2019" name="Front. Microbiol.">
        <title>In silico and Genetic Analyses of Cyclic Lipopeptide Synthetic Gene Clusters in Pseudomonas sp. 11K1.</title>
        <authorList>
            <person name="Zhao H."/>
            <person name="Liu Y.P."/>
            <person name="Zhang L.Q."/>
        </authorList>
    </citation>
    <scope>NUCLEOTIDE SEQUENCE [LARGE SCALE GENOMIC DNA]</scope>
    <source>
        <strain evidence="7 8">11K1</strain>
    </source>
</reference>
<evidence type="ECO:0000256" key="4">
    <source>
        <dbReference type="ARBA" id="ARBA00023136"/>
    </source>
</evidence>
<dbReference type="KEGG" id="pvk:EPZ47_20150"/>
<dbReference type="EMBL" id="CP035088">
    <property type="protein sequence ID" value="QBZ90914.1"/>
    <property type="molecule type" value="Genomic_DNA"/>
</dbReference>
<dbReference type="RefSeq" id="WP_135846407.1">
    <property type="nucleotide sequence ID" value="NZ_CP035088.1"/>
</dbReference>
<dbReference type="InterPro" id="IPR050307">
    <property type="entry name" value="Sterol_Desaturase_Related"/>
</dbReference>
<evidence type="ECO:0000256" key="2">
    <source>
        <dbReference type="ARBA" id="ARBA00022692"/>
    </source>
</evidence>
<keyword evidence="2 5" id="KW-0812">Transmembrane</keyword>
<dbReference type="PANTHER" id="PTHR11863">
    <property type="entry name" value="STEROL DESATURASE"/>
    <property type="match status" value="1"/>
</dbReference>
<evidence type="ECO:0000256" key="5">
    <source>
        <dbReference type="SAM" id="Phobius"/>
    </source>
</evidence>
<organism evidence="7 8">
    <name type="scientific">Pseudomonas viciae</name>
    <dbReference type="NCBI Taxonomy" id="2505979"/>
    <lineage>
        <taxon>Bacteria</taxon>
        <taxon>Pseudomonadati</taxon>
        <taxon>Pseudomonadota</taxon>
        <taxon>Gammaproteobacteria</taxon>
        <taxon>Pseudomonadales</taxon>
        <taxon>Pseudomonadaceae</taxon>
        <taxon>Pseudomonas</taxon>
    </lineage>
</organism>
<evidence type="ECO:0000256" key="3">
    <source>
        <dbReference type="ARBA" id="ARBA00022989"/>
    </source>
</evidence>
<evidence type="ECO:0000313" key="8">
    <source>
        <dbReference type="Proteomes" id="UP000296468"/>
    </source>
</evidence>
<sequence length="365" mass="41804">MDAFSVVYQQLIQWVIAPITDQFFGIFNLNGRLGILFLCASYGVAYGLFRFRKHRGLTDARSFWQFIGGSRVHLHRSALLDYRYYFVRAVLKIALVLPIVHLVDPYILRSADYHAFFTNLWGARPRLGENLSLALLYGLGVFLVKDFVHYWAHRAFHSRWLWAFHKVHHSAPVLVPATASRVHFVEKIVEKLGVTACLGLFAGSFWYACGGEVSRYTLFGVTYLVFIFNSLAANLRHTHVWLSFGPVLEHVLNSPAQHQIHHSDAPRHFNRNFGTNLSLWDWMFGTLYVTRAQPEDLRFGTGEQDQARYLTVYSLIVTPFVETARKLLPGFSYQSYLATMRSTLLPRSASADTCETESTSSKERP</sequence>
<evidence type="ECO:0000256" key="1">
    <source>
        <dbReference type="ARBA" id="ARBA00004370"/>
    </source>
</evidence>
<feature type="transmembrane region" description="Helical" evidence="5">
    <location>
        <begin position="188"/>
        <end position="207"/>
    </location>
</feature>
<accession>A0A4V1CB24</accession>
<protein>
    <submittedName>
        <fullName evidence="7">Fatty acid hydroxylase family protein</fullName>
    </submittedName>
</protein>
<dbReference type="GO" id="GO:0016020">
    <property type="term" value="C:membrane"/>
    <property type="evidence" value="ECO:0007669"/>
    <property type="project" value="UniProtKB-SubCell"/>
</dbReference>